<proteinExistence type="predicted"/>
<gene>
    <name evidence="1" type="ORF">LCPAC101_02100</name>
</gene>
<dbReference type="EMBL" id="MK500447">
    <property type="protein sequence ID" value="QBK89927.1"/>
    <property type="molecule type" value="Genomic_DNA"/>
</dbReference>
<protein>
    <submittedName>
        <fullName evidence="1">F-box-like family protein</fullName>
    </submittedName>
</protein>
<name>A0A481Z2E1_9VIRU</name>
<sequence length="299" mass="35427">MESLILEKVESILDDVSVHDANIKGTIVEIIEYDSMYLVRLKLISNNMDQISNILNIRKDDPIIEFEIVVPVTKYADLPDDVIVHEIMHNMTAGDILKLCTANKRMNVLCNDKFWYNILKSRYRNEYIYYNNMSEDDKRIVSTKEFIRDIEGINDVCTSLLNTSYSESDLVRLNMKCYLPEKILNKLSREDFRDYFEKNNKPTYEVIGKRLWIDNRRSLKLGYITKVMRPGVIRTRAYTGDSYKAGGNNYFKRYEDVGYDDYGNAIFKYYKVKKLRNGDYIKDDRSKWEVSLERWWVST</sequence>
<reference evidence="1" key="1">
    <citation type="journal article" date="2019" name="MBio">
        <title>Virus Genomes from Deep Sea Sediments Expand the Ocean Megavirome and Support Independent Origins of Viral Gigantism.</title>
        <authorList>
            <person name="Backstrom D."/>
            <person name="Yutin N."/>
            <person name="Jorgensen S.L."/>
            <person name="Dharamshi J."/>
            <person name="Homa F."/>
            <person name="Zaremba-Niedwiedzka K."/>
            <person name="Spang A."/>
            <person name="Wolf Y.I."/>
            <person name="Koonin E.V."/>
            <person name="Ettema T.J."/>
        </authorList>
    </citation>
    <scope>NUCLEOTIDE SEQUENCE</scope>
</reference>
<organism evidence="1">
    <name type="scientific">Pithovirus LCPAC101</name>
    <dbReference type="NCBI Taxonomy" id="2506586"/>
    <lineage>
        <taxon>Viruses</taxon>
        <taxon>Pithoviruses</taxon>
    </lineage>
</organism>
<evidence type="ECO:0000313" key="1">
    <source>
        <dbReference type="EMBL" id="QBK89927.1"/>
    </source>
</evidence>
<dbReference type="SUPFAM" id="SSF81383">
    <property type="entry name" value="F-box domain"/>
    <property type="match status" value="1"/>
</dbReference>
<accession>A0A481Z2E1</accession>
<dbReference type="InterPro" id="IPR036047">
    <property type="entry name" value="F-box-like_dom_sf"/>
</dbReference>